<proteinExistence type="predicted"/>
<accession>A0A0V0R0N2</accession>
<protein>
    <submittedName>
        <fullName evidence="1">Uncharacterized protein</fullName>
    </submittedName>
</protein>
<name>A0A0V0R0N2_PSEPJ</name>
<dbReference type="Proteomes" id="UP000054937">
    <property type="component" value="Unassembled WGS sequence"/>
</dbReference>
<dbReference type="InParanoid" id="A0A0V0R0N2"/>
<comment type="caution">
    <text evidence="1">The sequence shown here is derived from an EMBL/GenBank/DDBJ whole genome shotgun (WGS) entry which is preliminary data.</text>
</comment>
<gene>
    <name evidence="1" type="ORF">PPERSA_10260</name>
</gene>
<evidence type="ECO:0000313" key="1">
    <source>
        <dbReference type="EMBL" id="KRX07872.1"/>
    </source>
</evidence>
<organism evidence="1 2">
    <name type="scientific">Pseudocohnilembus persalinus</name>
    <name type="common">Ciliate</name>
    <dbReference type="NCBI Taxonomy" id="266149"/>
    <lineage>
        <taxon>Eukaryota</taxon>
        <taxon>Sar</taxon>
        <taxon>Alveolata</taxon>
        <taxon>Ciliophora</taxon>
        <taxon>Intramacronucleata</taxon>
        <taxon>Oligohymenophorea</taxon>
        <taxon>Scuticociliatia</taxon>
        <taxon>Philasterida</taxon>
        <taxon>Pseudocohnilembidae</taxon>
        <taxon>Pseudocohnilembus</taxon>
    </lineage>
</organism>
<evidence type="ECO:0000313" key="2">
    <source>
        <dbReference type="Proteomes" id="UP000054937"/>
    </source>
</evidence>
<keyword evidence="2" id="KW-1185">Reference proteome</keyword>
<sequence>MLKIWSQYKDQPLINQIFDEYSIQDKNDFKFLAEEIMIELFGKQVIIPLDNIEKSQKRFSLNSYHCEEFEQIAQLLEQEFQIDQNIVKVEDEQKNQEALKEKEKNNRKIDLQNLSYINQAIYQYQNFNQENGVKGHKI</sequence>
<reference evidence="1 2" key="1">
    <citation type="journal article" date="2015" name="Sci. Rep.">
        <title>Genome of the facultative scuticociliatosis pathogen Pseudocohnilembus persalinus provides insight into its virulence through horizontal gene transfer.</title>
        <authorList>
            <person name="Xiong J."/>
            <person name="Wang G."/>
            <person name="Cheng J."/>
            <person name="Tian M."/>
            <person name="Pan X."/>
            <person name="Warren A."/>
            <person name="Jiang C."/>
            <person name="Yuan D."/>
            <person name="Miao W."/>
        </authorList>
    </citation>
    <scope>NUCLEOTIDE SEQUENCE [LARGE SCALE GENOMIC DNA]</scope>
    <source>
        <strain evidence="1">36N120E</strain>
    </source>
</reference>
<dbReference type="AlphaFoldDB" id="A0A0V0R0N2"/>
<dbReference type="EMBL" id="LDAU01000078">
    <property type="protein sequence ID" value="KRX07872.1"/>
    <property type="molecule type" value="Genomic_DNA"/>
</dbReference>